<dbReference type="Proteomes" id="UP001054945">
    <property type="component" value="Unassembled WGS sequence"/>
</dbReference>
<dbReference type="AlphaFoldDB" id="A0AAV4NM45"/>
<evidence type="ECO:0000313" key="1">
    <source>
        <dbReference type="EMBL" id="GIX85011.1"/>
    </source>
</evidence>
<protein>
    <submittedName>
        <fullName evidence="1">Uncharacterized protein</fullName>
    </submittedName>
</protein>
<reference evidence="1 2" key="1">
    <citation type="submission" date="2021-06" db="EMBL/GenBank/DDBJ databases">
        <title>Caerostris extrusa draft genome.</title>
        <authorList>
            <person name="Kono N."/>
            <person name="Arakawa K."/>
        </authorList>
    </citation>
    <scope>NUCLEOTIDE SEQUENCE [LARGE SCALE GENOMIC DNA]</scope>
</reference>
<keyword evidence="2" id="KW-1185">Reference proteome</keyword>
<gene>
    <name evidence="1" type="ORF">CEXT_638021</name>
</gene>
<proteinExistence type="predicted"/>
<name>A0AAV4NM45_CAEEX</name>
<evidence type="ECO:0000313" key="2">
    <source>
        <dbReference type="Proteomes" id="UP001054945"/>
    </source>
</evidence>
<organism evidence="1 2">
    <name type="scientific">Caerostris extrusa</name>
    <name type="common">Bark spider</name>
    <name type="synonym">Caerostris bankana</name>
    <dbReference type="NCBI Taxonomy" id="172846"/>
    <lineage>
        <taxon>Eukaryota</taxon>
        <taxon>Metazoa</taxon>
        <taxon>Ecdysozoa</taxon>
        <taxon>Arthropoda</taxon>
        <taxon>Chelicerata</taxon>
        <taxon>Arachnida</taxon>
        <taxon>Araneae</taxon>
        <taxon>Araneomorphae</taxon>
        <taxon>Entelegynae</taxon>
        <taxon>Araneoidea</taxon>
        <taxon>Araneidae</taxon>
        <taxon>Caerostris</taxon>
    </lineage>
</organism>
<dbReference type="EMBL" id="BPLR01021021">
    <property type="protein sequence ID" value="GIX85011.1"/>
    <property type="molecule type" value="Genomic_DNA"/>
</dbReference>
<comment type="caution">
    <text evidence="1">The sequence shown here is derived from an EMBL/GenBank/DDBJ whole genome shotgun (WGS) entry which is preliminary data.</text>
</comment>
<accession>A0AAV4NM45</accession>
<sequence length="102" mass="11672">MQSVWLTQYCPLHQMGNLILIDDVPATSGFLNYRKVIVYSELQMNHSCEMHTTALFASTPPYAQNFSAISFWFGDKGQIRFRIKVRNESVTVGNIMAMAHRV</sequence>